<comment type="subcellular location">
    <subcellularLocation>
        <location evidence="1">Cell membrane</location>
        <topology evidence="1">Multi-pass membrane protein</topology>
    </subcellularLocation>
</comment>
<dbReference type="SUPFAM" id="SSF103473">
    <property type="entry name" value="MFS general substrate transporter"/>
    <property type="match status" value="1"/>
</dbReference>
<accession>A0ABU0G0P2</accession>
<keyword evidence="5" id="KW-0472">Membrane</keyword>
<evidence type="ECO:0000256" key="5">
    <source>
        <dbReference type="ARBA" id="ARBA00023136"/>
    </source>
</evidence>
<keyword evidence="3" id="KW-0812">Transmembrane</keyword>
<evidence type="ECO:0000313" key="8">
    <source>
        <dbReference type="Proteomes" id="UP001242313"/>
    </source>
</evidence>
<reference evidence="7 8" key="1">
    <citation type="submission" date="2023-07" db="EMBL/GenBank/DDBJ databases">
        <title>Genomic Encyclopedia of Type Strains, Phase IV (KMG-IV): sequencing the most valuable type-strain genomes for metagenomic binning, comparative biology and taxonomic classification.</title>
        <authorList>
            <person name="Goeker M."/>
        </authorList>
    </citation>
    <scope>NUCLEOTIDE SEQUENCE [LARGE SCALE GENOMIC DNA]</scope>
    <source>
        <strain evidence="7 8">DSM 19598</strain>
    </source>
</reference>
<dbReference type="RefSeq" id="WP_307192606.1">
    <property type="nucleotide sequence ID" value="NZ_JAUSUN010000042.1"/>
</dbReference>
<keyword evidence="2" id="KW-0813">Transport</keyword>
<gene>
    <name evidence="7" type="ORF">J2S25_003862</name>
</gene>
<dbReference type="PROSITE" id="PS50850">
    <property type="entry name" value="MFS"/>
    <property type="match status" value="1"/>
</dbReference>
<name>A0ABU0G0P2_9BACI</name>
<evidence type="ECO:0000256" key="1">
    <source>
        <dbReference type="ARBA" id="ARBA00004651"/>
    </source>
</evidence>
<keyword evidence="4" id="KW-1133">Transmembrane helix</keyword>
<feature type="domain" description="Major facilitator superfamily (MFS) profile" evidence="6">
    <location>
        <begin position="7"/>
        <end position="86"/>
    </location>
</feature>
<dbReference type="PANTHER" id="PTHR42718:SF9">
    <property type="entry name" value="MAJOR FACILITATOR SUPERFAMILY MULTIDRUG TRANSPORTER MFSC"/>
    <property type="match status" value="1"/>
</dbReference>
<dbReference type="Gene3D" id="1.20.1720.10">
    <property type="entry name" value="Multidrug resistance protein D"/>
    <property type="match status" value="1"/>
</dbReference>
<organism evidence="7 8">
    <name type="scientific">Mesobacillus stamsii</name>
    <dbReference type="NCBI Taxonomy" id="225347"/>
    <lineage>
        <taxon>Bacteria</taxon>
        <taxon>Bacillati</taxon>
        <taxon>Bacillota</taxon>
        <taxon>Bacilli</taxon>
        <taxon>Bacillales</taxon>
        <taxon>Bacillaceae</taxon>
        <taxon>Mesobacillus</taxon>
    </lineage>
</organism>
<comment type="caution">
    <text evidence="7">The sequence shown here is derived from an EMBL/GenBank/DDBJ whole genome shotgun (WGS) entry which is preliminary data.</text>
</comment>
<keyword evidence="8" id="KW-1185">Reference proteome</keyword>
<dbReference type="InterPro" id="IPR036259">
    <property type="entry name" value="MFS_trans_sf"/>
</dbReference>
<evidence type="ECO:0000256" key="2">
    <source>
        <dbReference type="ARBA" id="ARBA00022448"/>
    </source>
</evidence>
<dbReference type="InterPro" id="IPR020846">
    <property type="entry name" value="MFS_dom"/>
</dbReference>
<evidence type="ECO:0000256" key="3">
    <source>
        <dbReference type="ARBA" id="ARBA00022692"/>
    </source>
</evidence>
<evidence type="ECO:0000313" key="7">
    <source>
        <dbReference type="EMBL" id="MDQ0415635.1"/>
    </source>
</evidence>
<dbReference type="InterPro" id="IPR011701">
    <property type="entry name" value="MFS"/>
</dbReference>
<evidence type="ECO:0000259" key="6">
    <source>
        <dbReference type="PROSITE" id="PS50850"/>
    </source>
</evidence>
<dbReference type="Pfam" id="PF07690">
    <property type="entry name" value="MFS_1"/>
    <property type="match status" value="1"/>
</dbReference>
<dbReference type="Proteomes" id="UP001242313">
    <property type="component" value="Unassembled WGS sequence"/>
</dbReference>
<dbReference type="EMBL" id="JAUSUN010000042">
    <property type="protein sequence ID" value="MDQ0415635.1"/>
    <property type="molecule type" value="Genomic_DNA"/>
</dbReference>
<dbReference type="PANTHER" id="PTHR42718">
    <property type="entry name" value="MAJOR FACILITATOR SUPERFAMILY MULTIDRUG TRANSPORTER MFSC"/>
    <property type="match status" value="1"/>
</dbReference>
<proteinExistence type="predicted"/>
<protein>
    <submittedName>
        <fullName evidence="7">MFS family permease</fullName>
    </submittedName>
</protein>
<sequence length="86" mass="9612">MKKHMLLITTVAFGVLLNPLNSSMIAVGLSRIQQDFQLSYSDASWLISTYYLSSAVAQPVMGKLSDLFGKKRLFIVFRQKTPTSIV</sequence>
<evidence type="ECO:0000256" key="4">
    <source>
        <dbReference type="ARBA" id="ARBA00022989"/>
    </source>
</evidence>